<protein>
    <submittedName>
        <fullName evidence="1">(northern house mosquito) hypothetical protein</fullName>
    </submittedName>
</protein>
<dbReference type="EMBL" id="HBUE01059706">
    <property type="protein sequence ID" value="CAG6468077.1"/>
    <property type="molecule type" value="Transcribed_RNA"/>
</dbReference>
<dbReference type="EMBL" id="HBUE01059701">
    <property type="protein sequence ID" value="CAG6468067.1"/>
    <property type="molecule type" value="Transcribed_RNA"/>
</dbReference>
<proteinExistence type="predicted"/>
<reference evidence="1" key="1">
    <citation type="submission" date="2021-05" db="EMBL/GenBank/DDBJ databases">
        <authorList>
            <person name="Alioto T."/>
            <person name="Alioto T."/>
            <person name="Gomez Garrido J."/>
        </authorList>
    </citation>
    <scope>NUCLEOTIDE SEQUENCE</scope>
</reference>
<name>A0A8D8B5S1_CULPI</name>
<evidence type="ECO:0000313" key="1">
    <source>
        <dbReference type="EMBL" id="CAG6468063.1"/>
    </source>
</evidence>
<sequence>MVHLVCSNLRSVTNAEHDGFQADTTATVTHGFLIPHWLACFVGCYWKKSVDFSFFRYSFSRRTILSIRSWTNPVGLPLLLLLLLPGELLCLVCEAGFVQH</sequence>
<organism evidence="1">
    <name type="scientific">Culex pipiens</name>
    <name type="common">House mosquito</name>
    <dbReference type="NCBI Taxonomy" id="7175"/>
    <lineage>
        <taxon>Eukaryota</taxon>
        <taxon>Metazoa</taxon>
        <taxon>Ecdysozoa</taxon>
        <taxon>Arthropoda</taxon>
        <taxon>Hexapoda</taxon>
        <taxon>Insecta</taxon>
        <taxon>Pterygota</taxon>
        <taxon>Neoptera</taxon>
        <taxon>Endopterygota</taxon>
        <taxon>Diptera</taxon>
        <taxon>Nematocera</taxon>
        <taxon>Culicoidea</taxon>
        <taxon>Culicidae</taxon>
        <taxon>Culicinae</taxon>
        <taxon>Culicini</taxon>
        <taxon>Culex</taxon>
        <taxon>Culex</taxon>
    </lineage>
</organism>
<dbReference type="EMBL" id="HBUE01059700">
    <property type="protein sequence ID" value="CAG6468063.1"/>
    <property type="molecule type" value="Transcribed_RNA"/>
</dbReference>
<dbReference type="AlphaFoldDB" id="A0A8D8B5S1"/>
<accession>A0A8D8B5S1</accession>
<dbReference type="EMBL" id="HBUE01059702">
    <property type="protein sequence ID" value="CAG6468071.1"/>
    <property type="molecule type" value="Transcribed_RNA"/>
</dbReference>